<sequence>MAFVAAVEGAVAVLRSVLLRAQQAATRPGRASESLFSELDKMCLKKRAIGLYRKNGMLFFAASPSLDARPRCPWCCCCGLVLLLLQGQQCLQANRLLCTYDIFLCSWMCYITSSSHWLPRCPWHSCSSAGRCKAQLRCSGVDVRCRKRFLADWTAFRRNPGAH</sequence>
<dbReference type="Proteomes" id="UP000019116">
    <property type="component" value="Chromosome 4A"/>
</dbReference>
<dbReference type="Gramene" id="TraesRN4A0100886700.1">
    <property type="protein sequence ID" value="TraesRN4A0100886700.1"/>
    <property type="gene ID" value="TraesRN4A0100886700"/>
</dbReference>
<evidence type="ECO:0000313" key="2">
    <source>
        <dbReference type="Proteomes" id="UP000019116"/>
    </source>
</evidence>
<dbReference type="Gramene" id="TraesROB_scaffold_009652_01G000500.1">
    <property type="protein sequence ID" value="TraesROB_scaffold_009652_01G000500.1"/>
    <property type="gene ID" value="TraesROB_scaffold_009652_01G000500"/>
</dbReference>
<proteinExistence type="predicted"/>
<reference evidence="1" key="2">
    <citation type="submission" date="2018-10" db="UniProtKB">
        <authorList>
            <consortium name="EnsemblPlants"/>
        </authorList>
    </citation>
    <scope>IDENTIFICATION</scope>
</reference>
<dbReference type="Gramene" id="TraesCAD_scaffold_013375_01G000100.1">
    <property type="protein sequence ID" value="TraesCAD_scaffold_013375_01G000100.1"/>
    <property type="gene ID" value="TraesCAD_scaffold_013375_01G000100"/>
</dbReference>
<protein>
    <submittedName>
        <fullName evidence="1">Uncharacterized protein</fullName>
    </submittedName>
</protein>
<organism evidence="1">
    <name type="scientific">Triticum aestivum</name>
    <name type="common">Wheat</name>
    <dbReference type="NCBI Taxonomy" id="4565"/>
    <lineage>
        <taxon>Eukaryota</taxon>
        <taxon>Viridiplantae</taxon>
        <taxon>Streptophyta</taxon>
        <taxon>Embryophyta</taxon>
        <taxon>Tracheophyta</taxon>
        <taxon>Spermatophyta</taxon>
        <taxon>Magnoliopsida</taxon>
        <taxon>Liliopsida</taxon>
        <taxon>Poales</taxon>
        <taxon>Poaceae</taxon>
        <taxon>BOP clade</taxon>
        <taxon>Pooideae</taxon>
        <taxon>Triticodae</taxon>
        <taxon>Triticeae</taxon>
        <taxon>Triticinae</taxon>
        <taxon>Triticum</taxon>
    </lineage>
</organism>
<dbReference type="Gramene" id="TraesCS4A02G346000.1">
    <property type="protein sequence ID" value="TraesCS4A02G346000.1"/>
    <property type="gene ID" value="TraesCS4A02G346000"/>
</dbReference>
<reference evidence="1" key="1">
    <citation type="submission" date="2018-08" db="EMBL/GenBank/DDBJ databases">
        <authorList>
            <person name="Rossello M."/>
        </authorList>
    </citation>
    <scope>NUCLEOTIDE SEQUENCE [LARGE SCALE GENOMIC DNA]</scope>
    <source>
        <strain evidence="1">cv. Chinese Spring</strain>
    </source>
</reference>
<evidence type="ECO:0000313" key="1">
    <source>
        <dbReference type="EnsemblPlants" id="TraesCS4A02G346000.1"/>
    </source>
</evidence>
<dbReference type="EnsemblPlants" id="TraesCS4A02G346000.1">
    <property type="protein sequence ID" value="TraesCS4A02G346000.1"/>
    <property type="gene ID" value="TraesCS4A02G346000"/>
</dbReference>
<name>A0A3B6I2G6_WHEAT</name>
<keyword evidence="2" id="KW-1185">Reference proteome</keyword>
<dbReference type="Gramene" id="TraesCLE_scaffold_049113_01G000200.1">
    <property type="protein sequence ID" value="TraesCLE_scaffold_049113_01G000200.1"/>
    <property type="gene ID" value="TraesCLE_scaffold_049113_01G000200"/>
</dbReference>
<dbReference type="OMA" id="CTYDIFL"/>
<dbReference type="AlphaFoldDB" id="A0A3B6I2G6"/>
<accession>A0A3B6I2G6</accession>
<dbReference type="Gramene" id="TraesWEE_scaffold_003877_01G000900.1">
    <property type="protein sequence ID" value="TraesWEE_scaffold_003877_01G000900.1"/>
    <property type="gene ID" value="TraesWEE_scaffold_003877_01G000900"/>
</dbReference>
<dbReference type="Gramene" id="TraesCS4A03G0859400.1">
    <property type="protein sequence ID" value="TraesCS4A03G0859400.1.CDS"/>
    <property type="gene ID" value="TraesCS4A03G0859400"/>
</dbReference>